<reference evidence="2 3" key="1">
    <citation type="submission" date="2023-01" db="EMBL/GenBank/DDBJ databases">
        <title>Analysis of 21 Apiospora genomes using comparative genomics revels a genus with tremendous synthesis potential of carbohydrate active enzymes and secondary metabolites.</title>
        <authorList>
            <person name="Sorensen T."/>
        </authorList>
    </citation>
    <scope>NUCLEOTIDE SEQUENCE [LARGE SCALE GENOMIC DNA]</scope>
    <source>
        <strain evidence="2 3">CBS 20057</strain>
    </source>
</reference>
<dbReference type="Proteomes" id="UP001396898">
    <property type="component" value="Unassembled WGS sequence"/>
</dbReference>
<feature type="chain" id="PRO_5046616670" evidence="1">
    <location>
        <begin position="19"/>
        <end position="302"/>
    </location>
</feature>
<evidence type="ECO:0000256" key="1">
    <source>
        <dbReference type="SAM" id="SignalP"/>
    </source>
</evidence>
<sequence>MRFSSAPVLLLTAVAVKGSPWVADEPEPPAPGYGVEILQWVVEVAPGQTETLCGTVEQVYDQALQVNPGFKLLHVPSHHPEKTPYKIICDLFPNAHETGIQDGINYLRGVPGRPQNGPGPGRCGRVSCSWDSAIWWCNDNKKSRTLDSFSAIANSAQAILDQCSDRGSDFSGQGFEPSNWNTLNTVYSTRPLPHSPTHAFAHQNQVQMMLDAGAEMTAYFLHAWDSWSEDEKLGALKANTWAWCDKAVAVLLSKVSYEAGDIQENIQLRNANGKFLLHYAAAGGGRTTCSNSVWAQDWTSTR</sequence>
<dbReference type="PANTHER" id="PTHR35605:SF1">
    <property type="entry name" value="ECP2 EFFECTOR PROTEIN DOMAIN-CONTAINING PROTEIN-RELATED"/>
    <property type="match status" value="1"/>
</dbReference>
<feature type="signal peptide" evidence="1">
    <location>
        <begin position="1"/>
        <end position="18"/>
    </location>
</feature>
<dbReference type="PANTHER" id="PTHR35605">
    <property type="entry name" value="ECP2 EFFECTOR PROTEIN DOMAIN-CONTAINING PROTEIN-RELATED"/>
    <property type="match status" value="1"/>
</dbReference>
<accession>A0ABR1RFM2</accession>
<comment type="caution">
    <text evidence="2">The sequence shown here is derived from an EMBL/GenBank/DDBJ whole genome shotgun (WGS) entry which is preliminary data.</text>
</comment>
<protein>
    <submittedName>
        <fullName evidence="2">Uncharacterized protein</fullName>
    </submittedName>
</protein>
<name>A0ABR1RFM2_9PEZI</name>
<proteinExistence type="predicted"/>
<keyword evidence="3" id="KW-1185">Reference proteome</keyword>
<evidence type="ECO:0000313" key="2">
    <source>
        <dbReference type="EMBL" id="KAK8009285.1"/>
    </source>
</evidence>
<keyword evidence="1" id="KW-0732">Signal</keyword>
<organism evidence="2 3">
    <name type="scientific">Apiospora marii</name>
    <dbReference type="NCBI Taxonomy" id="335849"/>
    <lineage>
        <taxon>Eukaryota</taxon>
        <taxon>Fungi</taxon>
        <taxon>Dikarya</taxon>
        <taxon>Ascomycota</taxon>
        <taxon>Pezizomycotina</taxon>
        <taxon>Sordariomycetes</taxon>
        <taxon>Xylariomycetidae</taxon>
        <taxon>Amphisphaeriales</taxon>
        <taxon>Apiosporaceae</taxon>
        <taxon>Apiospora</taxon>
    </lineage>
</organism>
<evidence type="ECO:0000313" key="3">
    <source>
        <dbReference type="Proteomes" id="UP001396898"/>
    </source>
</evidence>
<dbReference type="EMBL" id="JAQQWI010000016">
    <property type="protein sequence ID" value="KAK8009285.1"/>
    <property type="molecule type" value="Genomic_DNA"/>
</dbReference>
<gene>
    <name evidence="2" type="ORF">PG991_011836</name>
</gene>